<evidence type="ECO:0000256" key="1">
    <source>
        <dbReference type="SAM" id="MobiDB-lite"/>
    </source>
</evidence>
<feature type="compositionally biased region" description="Polar residues" evidence="1">
    <location>
        <begin position="84"/>
        <end position="106"/>
    </location>
</feature>
<dbReference type="EMBL" id="ML220158">
    <property type="protein sequence ID" value="TGZ77131.1"/>
    <property type="molecule type" value="Genomic_DNA"/>
</dbReference>
<feature type="region of interest" description="Disordered" evidence="1">
    <location>
        <begin position="1"/>
        <end position="124"/>
    </location>
</feature>
<name>A0A4S2MJH7_9PEZI</name>
<accession>A0A4S2MJH7</accession>
<feature type="compositionally biased region" description="Polar residues" evidence="1">
    <location>
        <begin position="19"/>
        <end position="28"/>
    </location>
</feature>
<gene>
    <name evidence="2" type="ORF">EX30DRAFT_366885</name>
</gene>
<keyword evidence="3" id="KW-1185">Reference proteome</keyword>
<sequence length="158" mass="17320">MGTRRREDETIGRRWYHGGSTNRATTPTVYDEFKKINCTGEKKAMPPGLRKREAAGAGGGAGGGAEERVAERVATNEGERGPPLNTTDAPPEKQASNDPKNTTSTPDPKGRPILLRKRPRSIFPPIEDVTTTELATLIQKAVKEALKETDEELKKLRK</sequence>
<dbReference type="InParanoid" id="A0A4S2MJH7"/>
<organism evidence="2 3">
    <name type="scientific">Ascodesmis nigricans</name>
    <dbReference type="NCBI Taxonomy" id="341454"/>
    <lineage>
        <taxon>Eukaryota</taxon>
        <taxon>Fungi</taxon>
        <taxon>Dikarya</taxon>
        <taxon>Ascomycota</taxon>
        <taxon>Pezizomycotina</taxon>
        <taxon>Pezizomycetes</taxon>
        <taxon>Pezizales</taxon>
        <taxon>Ascodesmidaceae</taxon>
        <taxon>Ascodesmis</taxon>
    </lineage>
</organism>
<feature type="compositionally biased region" description="Basic and acidic residues" evidence="1">
    <location>
        <begin position="1"/>
        <end position="12"/>
    </location>
</feature>
<dbReference type="AlphaFoldDB" id="A0A4S2MJH7"/>
<evidence type="ECO:0000313" key="2">
    <source>
        <dbReference type="EMBL" id="TGZ77131.1"/>
    </source>
</evidence>
<dbReference type="Proteomes" id="UP000298138">
    <property type="component" value="Unassembled WGS sequence"/>
</dbReference>
<reference evidence="2 3" key="1">
    <citation type="submission" date="2019-04" db="EMBL/GenBank/DDBJ databases">
        <title>Comparative genomics and transcriptomics to analyze fruiting body development in filamentous ascomycetes.</title>
        <authorList>
            <consortium name="DOE Joint Genome Institute"/>
            <person name="Lutkenhaus R."/>
            <person name="Traeger S."/>
            <person name="Breuer J."/>
            <person name="Kuo A."/>
            <person name="Lipzen A."/>
            <person name="Pangilinan J."/>
            <person name="Dilworth D."/>
            <person name="Sandor L."/>
            <person name="Poggeler S."/>
            <person name="Barry K."/>
            <person name="Grigoriev I.V."/>
            <person name="Nowrousian M."/>
        </authorList>
    </citation>
    <scope>NUCLEOTIDE SEQUENCE [LARGE SCALE GENOMIC DNA]</scope>
    <source>
        <strain evidence="2 3">CBS 389.68</strain>
    </source>
</reference>
<evidence type="ECO:0000313" key="3">
    <source>
        <dbReference type="Proteomes" id="UP000298138"/>
    </source>
</evidence>
<feature type="compositionally biased region" description="Basic and acidic residues" evidence="1">
    <location>
        <begin position="31"/>
        <end position="54"/>
    </location>
</feature>
<protein>
    <submittedName>
        <fullName evidence="2">Uncharacterized protein</fullName>
    </submittedName>
</protein>
<proteinExistence type="predicted"/>